<dbReference type="Proteomes" id="UP000824031">
    <property type="component" value="Unassembled WGS sequence"/>
</dbReference>
<feature type="chain" id="PRO_5038844070" description="Lipoprotein" evidence="2">
    <location>
        <begin position="22"/>
        <end position="402"/>
    </location>
</feature>
<feature type="signal peptide" evidence="2">
    <location>
        <begin position="1"/>
        <end position="21"/>
    </location>
</feature>
<evidence type="ECO:0000313" key="4">
    <source>
        <dbReference type="Proteomes" id="UP000824031"/>
    </source>
</evidence>
<proteinExistence type="predicted"/>
<reference evidence="3" key="2">
    <citation type="submission" date="2021-04" db="EMBL/GenBank/DDBJ databases">
        <authorList>
            <person name="Gilroy R."/>
        </authorList>
    </citation>
    <scope>NUCLEOTIDE SEQUENCE</scope>
    <source>
        <strain evidence="3">3436</strain>
    </source>
</reference>
<sequence>MKTQWIPALLLVICLTACTPAASTTPESETNPATAETAPAQSTGETAAFPVGHLRALCYRESTADAVYNAAVAQPEGGDPVLQLLKVDLADALRSSVFAVEGENWEIPKVVPYENSVCLFANGAMYRVPQSGGEAEVLPLGDTFAPDYADEYSAYDFVYNYPDSRTDGARLDLATGALTPLQLPSQTMSIYAVGEDRFLLLRLITDVPLPDSREWEQYEAVCQNATAEYDWYDPATGELETIWQAPYYGIQQPDGSKKRYSLLGMAGGRLYFEWFTEEGMGIVGGTESCAADGTDWQPLPGKPGENRCTWTFTQNGSLRWLMGGSEGSLWIYDLADGQVYDMPHITGTNGWPELLVGRDQVMVAVGTEPYVVSNFAIISIEDYLAGSTDWTPIRDAPAKPAS</sequence>
<name>A0A9D2JFB6_9FIRM</name>
<comment type="caution">
    <text evidence="3">The sequence shown here is derived from an EMBL/GenBank/DDBJ whole genome shotgun (WGS) entry which is preliminary data.</text>
</comment>
<evidence type="ECO:0008006" key="5">
    <source>
        <dbReference type="Google" id="ProtNLM"/>
    </source>
</evidence>
<gene>
    <name evidence="3" type="ORF">H9810_02095</name>
</gene>
<keyword evidence="2" id="KW-0732">Signal</keyword>
<reference evidence="3" key="1">
    <citation type="journal article" date="2021" name="PeerJ">
        <title>Extensive microbial diversity within the chicken gut microbiome revealed by metagenomics and culture.</title>
        <authorList>
            <person name="Gilroy R."/>
            <person name="Ravi A."/>
            <person name="Getino M."/>
            <person name="Pursley I."/>
            <person name="Horton D.L."/>
            <person name="Alikhan N.F."/>
            <person name="Baker D."/>
            <person name="Gharbi K."/>
            <person name="Hall N."/>
            <person name="Watson M."/>
            <person name="Adriaenssens E.M."/>
            <person name="Foster-Nyarko E."/>
            <person name="Jarju S."/>
            <person name="Secka A."/>
            <person name="Antonio M."/>
            <person name="Oren A."/>
            <person name="Chaudhuri R.R."/>
            <person name="La Ragione R."/>
            <person name="Hildebrand F."/>
            <person name="Pallen M.J."/>
        </authorList>
    </citation>
    <scope>NUCLEOTIDE SEQUENCE</scope>
    <source>
        <strain evidence="3">3436</strain>
    </source>
</reference>
<feature type="compositionally biased region" description="Low complexity" evidence="1">
    <location>
        <begin position="23"/>
        <end position="40"/>
    </location>
</feature>
<feature type="region of interest" description="Disordered" evidence="1">
    <location>
        <begin position="22"/>
        <end position="44"/>
    </location>
</feature>
<evidence type="ECO:0000313" key="3">
    <source>
        <dbReference type="EMBL" id="HIZ47498.1"/>
    </source>
</evidence>
<evidence type="ECO:0000256" key="1">
    <source>
        <dbReference type="SAM" id="MobiDB-lite"/>
    </source>
</evidence>
<dbReference type="EMBL" id="DXBO01000027">
    <property type="protein sequence ID" value="HIZ47498.1"/>
    <property type="molecule type" value="Genomic_DNA"/>
</dbReference>
<protein>
    <recommendedName>
        <fullName evidence="5">Lipoprotein</fullName>
    </recommendedName>
</protein>
<dbReference type="AlphaFoldDB" id="A0A9D2JFB6"/>
<evidence type="ECO:0000256" key="2">
    <source>
        <dbReference type="SAM" id="SignalP"/>
    </source>
</evidence>
<accession>A0A9D2JFB6</accession>
<organism evidence="3 4">
    <name type="scientific">Candidatus Gemmiger excrementavium</name>
    <dbReference type="NCBI Taxonomy" id="2838608"/>
    <lineage>
        <taxon>Bacteria</taxon>
        <taxon>Bacillati</taxon>
        <taxon>Bacillota</taxon>
        <taxon>Clostridia</taxon>
        <taxon>Eubacteriales</taxon>
        <taxon>Gemmiger</taxon>
    </lineage>
</organism>